<keyword evidence="3" id="KW-1185">Reference proteome</keyword>
<comment type="caution">
    <text evidence="2">The sequence shown here is derived from an EMBL/GenBank/DDBJ whole genome shotgun (WGS) entry which is preliminary data.</text>
</comment>
<feature type="transmembrane region" description="Helical" evidence="1">
    <location>
        <begin position="24"/>
        <end position="43"/>
    </location>
</feature>
<gene>
    <name evidence="2" type="ORF">DERF_011303</name>
</gene>
<dbReference type="EMBL" id="ASGP02000005">
    <property type="protein sequence ID" value="KAH9506577.1"/>
    <property type="molecule type" value="Genomic_DNA"/>
</dbReference>
<proteinExistence type="predicted"/>
<evidence type="ECO:0000256" key="1">
    <source>
        <dbReference type="SAM" id="Phobius"/>
    </source>
</evidence>
<name>A0A922HUN4_DERFA</name>
<accession>A0A922HUN4</accession>
<dbReference type="AlphaFoldDB" id="A0A922HUN4"/>
<protein>
    <submittedName>
        <fullName evidence="2">Uncharacterized protein</fullName>
    </submittedName>
</protein>
<evidence type="ECO:0000313" key="3">
    <source>
        <dbReference type="Proteomes" id="UP000790347"/>
    </source>
</evidence>
<keyword evidence="1" id="KW-1133">Transmembrane helix</keyword>
<reference evidence="2" key="1">
    <citation type="submission" date="2013-05" db="EMBL/GenBank/DDBJ databases">
        <authorList>
            <person name="Yim A.K.Y."/>
            <person name="Chan T.F."/>
            <person name="Ji K.M."/>
            <person name="Liu X.Y."/>
            <person name="Zhou J.W."/>
            <person name="Li R.Q."/>
            <person name="Yang K.Y."/>
            <person name="Li J."/>
            <person name="Li M."/>
            <person name="Law P.T.W."/>
            <person name="Wu Y.L."/>
            <person name="Cai Z.L."/>
            <person name="Qin H."/>
            <person name="Bao Y."/>
            <person name="Leung R.K.K."/>
            <person name="Ng P.K.S."/>
            <person name="Zou J."/>
            <person name="Zhong X.J."/>
            <person name="Ran P.X."/>
            <person name="Zhong N.S."/>
            <person name="Liu Z.G."/>
            <person name="Tsui S.K.W."/>
        </authorList>
    </citation>
    <scope>NUCLEOTIDE SEQUENCE</scope>
    <source>
        <strain evidence="2">Derf</strain>
        <tissue evidence="2">Whole organism</tissue>
    </source>
</reference>
<organism evidence="2 3">
    <name type="scientific">Dermatophagoides farinae</name>
    <name type="common">American house dust mite</name>
    <dbReference type="NCBI Taxonomy" id="6954"/>
    <lineage>
        <taxon>Eukaryota</taxon>
        <taxon>Metazoa</taxon>
        <taxon>Ecdysozoa</taxon>
        <taxon>Arthropoda</taxon>
        <taxon>Chelicerata</taxon>
        <taxon>Arachnida</taxon>
        <taxon>Acari</taxon>
        <taxon>Acariformes</taxon>
        <taxon>Sarcoptiformes</taxon>
        <taxon>Astigmata</taxon>
        <taxon>Psoroptidia</taxon>
        <taxon>Analgoidea</taxon>
        <taxon>Pyroglyphidae</taxon>
        <taxon>Dermatophagoidinae</taxon>
        <taxon>Dermatophagoides</taxon>
    </lineage>
</organism>
<reference evidence="2" key="2">
    <citation type="journal article" date="2022" name="Res Sq">
        <title>Comparative Genomics Reveals Insights into the Divergent Evolution of Astigmatic Mites and Household Pest Adaptations.</title>
        <authorList>
            <person name="Xiong Q."/>
            <person name="Wan A.T.-Y."/>
            <person name="Liu X.-Y."/>
            <person name="Fung C.S.-H."/>
            <person name="Xiao X."/>
            <person name="Malainual N."/>
            <person name="Hou J."/>
            <person name="Wang L."/>
            <person name="Wang M."/>
            <person name="Yang K."/>
            <person name="Cui Y."/>
            <person name="Leung E."/>
            <person name="Nong W."/>
            <person name="Shin S.-K."/>
            <person name="Au S."/>
            <person name="Jeong K.Y."/>
            <person name="Chew F.T."/>
            <person name="Hui J."/>
            <person name="Leung T.F."/>
            <person name="Tungtrongchitr A."/>
            <person name="Zhong N."/>
            <person name="Liu Z."/>
            <person name="Tsui S."/>
        </authorList>
    </citation>
    <scope>NUCLEOTIDE SEQUENCE</scope>
    <source>
        <strain evidence="2">Derf</strain>
        <tissue evidence="2">Whole organism</tissue>
    </source>
</reference>
<keyword evidence="1" id="KW-0472">Membrane</keyword>
<keyword evidence="1" id="KW-0812">Transmembrane</keyword>
<evidence type="ECO:0000313" key="2">
    <source>
        <dbReference type="EMBL" id="KAH9506577.1"/>
    </source>
</evidence>
<sequence>MDTQRNGCLTSASFDSKKVHTRLVVFRVLLNNLHSLLLVMMIYNDDDNDGKVLFGKYKFQFLMIRTTTTTAEKKDEYNCTVQTFCQTINNETIFVTQWEILFFDNLSIDK</sequence>
<dbReference type="Proteomes" id="UP000790347">
    <property type="component" value="Unassembled WGS sequence"/>
</dbReference>